<organism evidence="1 2">
    <name type="scientific">Cerina litoralis</name>
    <dbReference type="NCBI Taxonomy" id="2874477"/>
    <lineage>
        <taxon>Bacteria</taxon>
        <taxon>Pseudomonadati</taxon>
        <taxon>Bacteroidota</taxon>
        <taxon>Flavobacteriia</taxon>
        <taxon>Flavobacteriales</taxon>
        <taxon>Flavobacteriaceae</taxon>
        <taxon>Cerina</taxon>
    </lineage>
</organism>
<evidence type="ECO:0000313" key="1">
    <source>
        <dbReference type="EMBL" id="MCG2460036.1"/>
    </source>
</evidence>
<evidence type="ECO:0000313" key="2">
    <source>
        <dbReference type="Proteomes" id="UP001200642"/>
    </source>
</evidence>
<comment type="caution">
    <text evidence="1">The sequence shown here is derived from an EMBL/GenBank/DDBJ whole genome shotgun (WGS) entry which is preliminary data.</text>
</comment>
<gene>
    <name evidence="1" type="ORF">K8352_04710</name>
</gene>
<protein>
    <submittedName>
        <fullName evidence="1">Uncharacterized protein</fullName>
    </submittedName>
</protein>
<dbReference type="EMBL" id="JAIRBC010000005">
    <property type="protein sequence ID" value="MCG2460036.1"/>
    <property type="molecule type" value="Genomic_DNA"/>
</dbReference>
<dbReference type="AlphaFoldDB" id="A0AAE3JNM3"/>
<proteinExistence type="predicted"/>
<reference evidence="1" key="1">
    <citation type="submission" date="2023-02" db="EMBL/GenBank/DDBJ databases">
        <title>Genome of Flavobacteriaceae gen. nov. sp. strain F89.</title>
        <authorList>
            <person name="Wang Y."/>
        </authorList>
    </citation>
    <scope>NUCLEOTIDE SEQUENCE</scope>
    <source>
        <strain evidence="1">F89</strain>
    </source>
</reference>
<dbReference type="RefSeq" id="WP_317901180.1">
    <property type="nucleotide sequence ID" value="NZ_JAIRBC010000005.1"/>
</dbReference>
<dbReference type="Proteomes" id="UP001200642">
    <property type="component" value="Unassembled WGS sequence"/>
</dbReference>
<keyword evidence="2" id="KW-1185">Reference proteome</keyword>
<sequence>METIDKNYGYIEWLSAEEMHEAIVEWMSELVFVRDEQFFLKELVRSHTLHDISDTAFKESQGVINALSKTEKELVDLLKRVQSHHNLLEIMVNDIDELRMERAYLETHWDLIHEIRNYRADYRNLKSGLFNTVSNLMKKNNRLLT</sequence>
<accession>A0AAE3JNM3</accession>
<name>A0AAE3JNM3_9FLAO</name>